<keyword evidence="1" id="KW-0456">Lyase</keyword>
<dbReference type="GO" id="GO:0006096">
    <property type="term" value="P:glycolytic process"/>
    <property type="evidence" value="ECO:0007669"/>
    <property type="project" value="UniProtKB-UniPathway"/>
</dbReference>
<dbReference type="Pfam" id="PF01116">
    <property type="entry name" value="F_bP_aldolase"/>
    <property type="match status" value="1"/>
</dbReference>
<sequence>MIDMSHYEKEENLEKMCELVAYCQEKGIATEAEPGRIEGGEDGIIDTAGIEGSKTTPEEVHEFIATGACSCIWKYARRVLEGWSPARLPLVPTDSR</sequence>
<keyword evidence="1" id="KW-0862">Zinc</keyword>
<dbReference type="Proteomes" id="UP000799779">
    <property type="component" value="Unassembled WGS sequence"/>
</dbReference>
<dbReference type="SUPFAM" id="SSF51569">
    <property type="entry name" value="Aldolase"/>
    <property type="match status" value="1"/>
</dbReference>
<keyword evidence="1" id="KW-0479">Metal-binding</keyword>
<dbReference type="Gene3D" id="3.20.20.70">
    <property type="entry name" value="Aldolase class I"/>
    <property type="match status" value="1"/>
</dbReference>
<dbReference type="InterPro" id="IPR013785">
    <property type="entry name" value="Aldolase_TIM"/>
</dbReference>
<comment type="pathway">
    <text evidence="1">Carbohydrate degradation; glycolysis; D-glyceraldehyde 3-phosphate and glycerone phosphate from D-glucose: step 4/4.</text>
</comment>
<dbReference type="UniPathway" id="UPA00109">
    <property type="reaction ID" value="UER00183"/>
</dbReference>
<proteinExistence type="inferred from homology"/>
<dbReference type="AlphaFoldDB" id="A0A6A5WTX6"/>
<keyword evidence="3" id="KW-1185">Reference proteome</keyword>
<dbReference type="InterPro" id="IPR000771">
    <property type="entry name" value="FBA_II"/>
</dbReference>
<keyword evidence="1" id="KW-0324">Glycolysis</keyword>
<accession>A0A6A5WTX6</accession>
<dbReference type="GO" id="GO:0004332">
    <property type="term" value="F:fructose-bisphosphate aldolase activity"/>
    <property type="evidence" value="ECO:0007669"/>
    <property type="project" value="UniProtKB-EC"/>
</dbReference>
<protein>
    <recommendedName>
        <fullName evidence="1">Fructose-bisphosphate aldolase</fullName>
        <shortName evidence="1">FBP aldolase</shortName>
        <ecNumber evidence="1">4.1.2.13</ecNumber>
    </recommendedName>
</protein>
<evidence type="ECO:0000313" key="2">
    <source>
        <dbReference type="EMBL" id="KAF2002545.1"/>
    </source>
</evidence>
<reference evidence="2" key="1">
    <citation type="journal article" date="2020" name="Stud. Mycol.">
        <title>101 Dothideomycetes genomes: a test case for predicting lifestyles and emergence of pathogens.</title>
        <authorList>
            <person name="Haridas S."/>
            <person name="Albert R."/>
            <person name="Binder M."/>
            <person name="Bloem J."/>
            <person name="Labutti K."/>
            <person name="Salamov A."/>
            <person name="Andreopoulos B."/>
            <person name="Baker S."/>
            <person name="Barry K."/>
            <person name="Bills G."/>
            <person name="Bluhm B."/>
            <person name="Cannon C."/>
            <person name="Castanera R."/>
            <person name="Culley D."/>
            <person name="Daum C."/>
            <person name="Ezra D."/>
            <person name="Gonzalez J."/>
            <person name="Henrissat B."/>
            <person name="Kuo A."/>
            <person name="Liang C."/>
            <person name="Lipzen A."/>
            <person name="Lutzoni F."/>
            <person name="Magnuson J."/>
            <person name="Mondo S."/>
            <person name="Nolan M."/>
            <person name="Ohm R."/>
            <person name="Pangilinan J."/>
            <person name="Park H.-J."/>
            <person name="Ramirez L."/>
            <person name="Alfaro M."/>
            <person name="Sun H."/>
            <person name="Tritt A."/>
            <person name="Yoshinaga Y."/>
            <person name="Zwiers L.-H."/>
            <person name="Turgeon B."/>
            <person name="Goodwin S."/>
            <person name="Spatafora J."/>
            <person name="Crous P."/>
            <person name="Grigoriev I."/>
        </authorList>
    </citation>
    <scope>NUCLEOTIDE SEQUENCE</scope>
    <source>
        <strain evidence="2">CBS 123094</strain>
    </source>
</reference>
<evidence type="ECO:0000256" key="1">
    <source>
        <dbReference type="RuleBase" id="RU366023"/>
    </source>
</evidence>
<organism evidence="2 3">
    <name type="scientific">Amniculicola lignicola CBS 123094</name>
    <dbReference type="NCBI Taxonomy" id="1392246"/>
    <lineage>
        <taxon>Eukaryota</taxon>
        <taxon>Fungi</taxon>
        <taxon>Dikarya</taxon>
        <taxon>Ascomycota</taxon>
        <taxon>Pezizomycotina</taxon>
        <taxon>Dothideomycetes</taxon>
        <taxon>Pleosporomycetidae</taxon>
        <taxon>Pleosporales</taxon>
        <taxon>Amniculicolaceae</taxon>
        <taxon>Amniculicola</taxon>
    </lineage>
</organism>
<comment type="similarity">
    <text evidence="1">Belongs to the class II fructose-bisphosphate aldolase family.</text>
</comment>
<dbReference type="EC" id="4.1.2.13" evidence="1"/>
<evidence type="ECO:0000313" key="3">
    <source>
        <dbReference type="Proteomes" id="UP000799779"/>
    </source>
</evidence>
<comment type="cofactor">
    <cofactor evidence="1">
        <name>Zn(2+)</name>
        <dbReference type="ChEBI" id="CHEBI:29105"/>
    </cofactor>
    <text evidence="1">Binds 2 Zn(2+) ions per subunit. One is catalytic and the other provides a structural contribution.</text>
</comment>
<dbReference type="EMBL" id="ML977577">
    <property type="protein sequence ID" value="KAF2002545.1"/>
    <property type="molecule type" value="Genomic_DNA"/>
</dbReference>
<comment type="catalytic activity">
    <reaction evidence="1">
        <text>beta-D-fructose 1,6-bisphosphate = D-glyceraldehyde 3-phosphate + dihydroxyacetone phosphate</text>
        <dbReference type="Rhea" id="RHEA:14729"/>
        <dbReference type="ChEBI" id="CHEBI:32966"/>
        <dbReference type="ChEBI" id="CHEBI:57642"/>
        <dbReference type="ChEBI" id="CHEBI:59776"/>
        <dbReference type="EC" id="4.1.2.13"/>
    </reaction>
</comment>
<name>A0A6A5WTX6_9PLEO</name>
<comment type="function">
    <text evidence="1">Catalyzes the aldol condensation of dihydroxyacetone phosphate (DHAP or glycerone-phosphate) with glyceraldehyde 3-phosphate (G3P) to form fructose 1,6-bisphosphate (FBP) in gluconeogenesis and the reverse reaction in glycolysis.</text>
</comment>
<gene>
    <name evidence="2" type="ORF">P154DRAFT_521014</name>
</gene>
<dbReference type="GO" id="GO:0008270">
    <property type="term" value="F:zinc ion binding"/>
    <property type="evidence" value="ECO:0007669"/>
    <property type="project" value="UniProtKB-UniRule"/>
</dbReference>